<dbReference type="Proteomes" id="UP000078542">
    <property type="component" value="Unassembled WGS sequence"/>
</dbReference>
<accession>A0A195CBM9</accession>
<evidence type="ECO:0000313" key="1">
    <source>
        <dbReference type="EMBL" id="KYM97606.1"/>
    </source>
</evidence>
<organism evidence="1 2">
    <name type="scientific">Cyphomyrmex costatus</name>
    <dbReference type="NCBI Taxonomy" id="456900"/>
    <lineage>
        <taxon>Eukaryota</taxon>
        <taxon>Metazoa</taxon>
        <taxon>Ecdysozoa</taxon>
        <taxon>Arthropoda</taxon>
        <taxon>Hexapoda</taxon>
        <taxon>Insecta</taxon>
        <taxon>Pterygota</taxon>
        <taxon>Neoptera</taxon>
        <taxon>Endopterygota</taxon>
        <taxon>Hymenoptera</taxon>
        <taxon>Apocrita</taxon>
        <taxon>Aculeata</taxon>
        <taxon>Formicoidea</taxon>
        <taxon>Formicidae</taxon>
        <taxon>Myrmicinae</taxon>
        <taxon>Cyphomyrmex</taxon>
    </lineage>
</organism>
<name>A0A195CBM9_9HYME</name>
<sequence>MLTRNARTFDSSFFAWLQALFNNRNDVSIFPKFWPSQLQFQEWTRNGITSLLRLVFFNTEEPIHIEFRPEDGPRAAKTYQRRFGYRGEWLIKQLGNGFNSHVLLNRQQVPNTFLVPPLTSFRSSNLIRSASAFEYNR</sequence>
<dbReference type="EMBL" id="KQ978068">
    <property type="protein sequence ID" value="KYM97606.1"/>
    <property type="molecule type" value="Genomic_DNA"/>
</dbReference>
<keyword evidence="2" id="KW-1185">Reference proteome</keyword>
<proteinExistence type="predicted"/>
<gene>
    <name evidence="1" type="ORF">ALC62_11900</name>
</gene>
<reference evidence="1 2" key="1">
    <citation type="submission" date="2016-03" db="EMBL/GenBank/DDBJ databases">
        <title>Cyphomyrmex costatus WGS genome.</title>
        <authorList>
            <person name="Nygaard S."/>
            <person name="Hu H."/>
            <person name="Boomsma J."/>
            <person name="Zhang G."/>
        </authorList>
    </citation>
    <scope>NUCLEOTIDE SEQUENCE [LARGE SCALE GENOMIC DNA]</scope>
    <source>
        <strain evidence="1">MS0001</strain>
        <tissue evidence="1">Whole body</tissue>
    </source>
</reference>
<protein>
    <submittedName>
        <fullName evidence="1">Uncharacterized protein</fullName>
    </submittedName>
</protein>
<evidence type="ECO:0000313" key="2">
    <source>
        <dbReference type="Proteomes" id="UP000078542"/>
    </source>
</evidence>
<dbReference type="AlphaFoldDB" id="A0A195CBM9"/>